<accession>A0A5R9F5B7</accession>
<evidence type="ECO:0000313" key="11">
    <source>
        <dbReference type="Proteomes" id="UP000308230"/>
    </source>
</evidence>
<evidence type="ECO:0000256" key="5">
    <source>
        <dbReference type="ARBA" id="ARBA00022438"/>
    </source>
</evidence>
<evidence type="ECO:0000256" key="9">
    <source>
        <dbReference type="ARBA" id="ARBA00023049"/>
    </source>
</evidence>
<dbReference type="GO" id="GO:0046872">
    <property type="term" value="F:metal ion binding"/>
    <property type="evidence" value="ECO:0007669"/>
    <property type="project" value="UniProtKB-KW"/>
</dbReference>
<keyword evidence="8" id="KW-0378">Hydrolase</keyword>
<dbReference type="OrthoDB" id="9803993at2"/>
<evidence type="ECO:0000256" key="2">
    <source>
        <dbReference type="ARBA" id="ARBA00001946"/>
    </source>
</evidence>
<comment type="cofactor">
    <cofactor evidence="3">
        <name>Zn(2+)</name>
        <dbReference type="ChEBI" id="CHEBI:29105"/>
    </cofactor>
</comment>
<keyword evidence="7" id="KW-0479">Metal-binding</keyword>
<dbReference type="RefSeq" id="WP_138126162.1">
    <property type="nucleotide sequence ID" value="NZ_SWLG01000006.1"/>
</dbReference>
<dbReference type="EMBL" id="SWLG01000006">
    <property type="protein sequence ID" value="TLS37590.1"/>
    <property type="molecule type" value="Genomic_DNA"/>
</dbReference>
<evidence type="ECO:0000256" key="7">
    <source>
        <dbReference type="ARBA" id="ARBA00022723"/>
    </source>
</evidence>
<evidence type="ECO:0000256" key="8">
    <source>
        <dbReference type="ARBA" id="ARBA00022801"/>
    </source>
</evidence>
<dbReference type="GO" id="GO:0008237">
    <property type="term" value="F:metallopeptidase activity"/>
    <property type="evidence" value="ECO:0007669"/>
    <property type="project" value="UniProtKB-KW"/>
</dbReference>
<evidence type="ECO:0000256" key="6">
    <source>
        <dbReference type="ARBA" id="ARBA00022670"/>
    </source>
</evidence>
<dbReference type="AlphaFoldDB" id="A0A5R9F5B7"/>
<name>A0A5R9F5B7_9BACL</name>
<dbReference type="Gene3D" id="3.40.1830.10">
    <property type="entry name" value="Thermophilic metalloprotease (M29)"/>
    <property type="match status" value="1"/>
</dbReference>
<evidence type="ECO:0000256" key="1">
    <source>
        <dbReference type="ARBA" id="ARBA00001941"/>
    </source>
</evidence>
<dbReference type="Proteomes" id="UP000308230">
    <property type="component" value="Unassembled WGS sequence"/>
</dbReference>
<dbReference type="InterPro" id="IPR052170">
    <property type="entry name" value="M29_Exopeptidase"/>
</dbReference>
<gene>
    <name evidence="10" type="ORF">FCL54_10650</name>
</gene>
<dbReference type="GO" id="GO:0006508">
    <property type="term" value="P:proteolysis"/>
    <property type="evidence" value="ECO:0007669"/>
    <property type="project" value="UniProtKB-KW"/>
</dbReference>
<dbReference type="GO" id="GO:0004177">
    <property type="term" value="F:aminopeptidase activity"/>
    <property type="evidence" value="ECO:0007669"/>
    <property type="project" value="UniProtKB-KW"/>
</dbReference>
<comment type="cofactor">
    <cofactor evidence="1">
        <name>Co(2+)</name>
        <dbReference type="ChEBI" id="CHEBI:48828"/>
    </cofactor>
</comment>
<keyword evidence="5 10" id="KW-0031">Aminopeptidase</keyword>
<keyword evidence="9" id="KW-0482">Metalloprotease</keyword>
<protein>
    <submittedName>
        <fullName evidence="10">Aminopeptidase</fullName>
    </submittedName>
</protein>
<evidence type="ECO:0000256" key="4">
    <source>
        <dbReference type="ARBA" id="ARBA00008236"/>
    </source>
</evidence>
<keyword evidence="6" id="KW-0645">Protease</keyword>
<comment type="cofactor">
    <cofactor evidence="2">
        <name>Mg(2+)</name>
        <dbReference type="ChEBI" id="CHEBI:18420"/>
    </cofactor>
</comment>
<organism evidence="10 11">
    <name type="scientific">Exobacillus caeni</name>
    <dbReference type="NCBI Taxonomy" id="2574798"/>
    <lineage>
        <taxon>Bacteria</taxon>
        <taxon>Bacillati</taxon>
        <taxon>Bacillota</taxon>
        <taxon>Bacilli</taxon>
        <taxon>Bacillales</taxon>
        <taxon>Guptibacillaceae</taxon>
        <taxon>Exobacillus</taxon>
    </lineage>
</organism>
<keyword evidence="11" id="KW-1185">Reference proteome</keyword>
<dbReference type="Pfam" id="PF02073">
    <property type="entry name" value="Peptidase_M29"/>
    <property type="match status" value="1"/>
</dbReference>
<evidence type="ECO:0000256" key="3">
    <source>
        <dbReference type="ARBA" id="ARBA00001947"/>
    </source>
</evidence>
<dbReference type="InterPro" id="IPR035097">
    <property type="entry name" value="M29_N-terminal"/>
</dbReference>
<dbReference type="PANTHER" id="PTHR34448">
    <property type="entry name" value="AMINOPEPTIDASE"/>
    <property type="match status" value="1"/>
</dbReference>
<reference evidence="10 11" key="1">
    <citation type="submission" date="2019-04" db="EMBL/GenBank/DDBJ databases">
        <title>Bacillus caeni sp. nov., a bacterium isolated from mangrove sediment.</title>
        <authorList>
            <person name="Huang H."/>
            <person name="Mo K."/>
            <person name="Hu Y."/>
        </authorList>
    </citation>
    <scope>NUCLEOTIDE SEQUENCE [LARGE SCALE GENOMIC DNA]</scope>
    <source>
        <strain evidence="10 11">HB172195</strain>
    </source>
</reference>
<proteinExistence type="inferred from homology"/>
<dbReference type="PANTHER" id="PTHR34448:SF1">
    <property type="entry name" value="BLL6088 PROTEIN"/>
    <property type="match status" value="1"/>
</dbReference>
<evidence type="ECO:0000313" key="10">
    <source>
        <dbReference type="EMBL" id="TLS37590.1"/>
    </source>
</evidence>
<dbReference type="InterPro" id="IPR000787">
    <property type="entry name" value="Peptidase_M29"/>
</dbReference>
<comment type="similarity">
    <text evidence="4">Belongs to the peptidase M29 family.</text>
</comment>
<dbReference type="SUPFAM" id="SSF144052">
    <property type="entry name" value="Thermophilic metalloprotease-like"/>
    <property type="match status" value="1"/>
</dbReference>
<comment type="caution">
    <text evidence="10">The sequence shown here is derived from an EMBL/GenBank/DDBJ whole genome shotgun (WGS) entry which is preliminary data.</text>
</comment>
<sequence>MMDPRFERFAKVLVHYSTRVQQGENVLVEAFDIDNTLVRAIVKEIHKAGGNPYVNIRDNQVLRELLLHATEQQIQTWADTDAEQMRKMDAYIGIRGSENINELSDVPDEKLTLYNRVYKTGVHSNIRVKNTKWVVMRYPNPAMAQLASMSTEAFENFYFDVCTMDYEKMNNAMDALVTILNETDRVRIVSEGTDLSFSVKDIPAVKCAGQVNIPDGEVYTAPVKNSVNGVITYNTPSPYNGFVFENVKLTFKDGKIVEATANDTERINKIFDADEGARYIGEFAIGVNPYIKEPMKDILFDEKIDGSIHFTPGQCYDEAYNGNQSAVHWDMVLIQRPEYGGGEIWFDDRLIRKDGKFVIEELESLNPENLKD</sequence>